<gene>
    <name evidence="5" type="ORF">HNP82_001097</name>
</gene>
<keyword evidence="3" id="KW-0732">Signal</keyword>
<dbReference type="PANTHER" id="PTHR30535">
    <property type="entry name" value="VITAMIN B12-BINDING PROTEIN"/>
    <property type="match status" value="1"/>
</dbReference>
<accession>A0A7W8M4X1</accession>
<comment type="similarity">
    <text evidence="1">Belongs to the bacterial solute-binding protein 8 family.</text>
</comment>
<dbReference type="PROSITE" id="PS51257">
    <property type="entry name" value="PROKAR_LIPOPROTEIN"/>
    <property type="match status" value="1"/>
</dbReference>
<dbReference type="Gene3D" id="3.40.50.1980">
    <property type="entry name" value="Nitrogenase molybdenum iron protein domain"/>
    <property type="match status" value="2"/>
</dbReference>
<feature type="chain" id="PRO_5031361608" evidence="3">
    <location>
        <begin position="25"/>
        <end position="380"/>
    </location>
</feature>
<dbReference type="Proteomes" id="UP000543642">
    <property type="component" value="Unassembled WGS sequence"/>
</dbReference>
<dbReference type="PROSITE" id="PS50983">
    <property type="entry name" value="FE_B12_PBP"/>
    <property type="match status" value="1"/>
</dbReference>
<dbReference type="SUPFAM" id="SSF53807">
    <property type="entry name" value="Helical backbone' metal receptor"/>
    <property type="match status" value="1"/>
</dbReference>
<dbReference type="InterPro" id="IPR002491">
    <property type="entry name" value="ABC_transptr_periplasmic_BD"/>
</dbReference>
<dbReference type="EMBL" id="JACHFW010000003">
    <property type="protein sequence ID" value="MBB5263992.1"/>
    <property type="molecule type" value="Genomic_DNA"/>
</dbReference>
<protein>
    <submittedName>
        <fullName evidence="5">Iron complex transport system substrate-binding protein</fullName>
    </submittedName>
</protein>
<feature type="signal peptide" evidence="3">
    <location>
        <begin position="1"/>
        <end position="24"/>
    </location>
</feature>
<proteinExistence type="inferred from homology"/>
<evidence type="ECO:0000256" key="3">
    <source>
        <dbReference type="SAM" id="SignalP"/>
    </source>
</evidence>
<dbReference type="InterPro" id="IPR050902">
    <property type="entry name" value="ABC_Transporter_SBP"/>
</dbReference>
<dbReference type="AlphaFoldDB" id="A0A7W8M4X1"/>
<feature type="compositionally biased region" description="Polar residues" evidence="2">
    <location>
        <begin position="49"/>
        <end position="80"/>
    </location>
</feature>
<comment type="caution">
    <text evidence="5">The sequence shown here is derived from an EMBL/GenBank/DDBJ whole genome shotgun (WGS) entry which is preliminary data.</text>
</comment>
<evidence type="ECO:0000256" key="2">
    <source>
        <dbReference type="SAM" id="MobiDB-lite"/>
    </source>
</evidence>
<organism evidence="5 6">
    <name type="scientific">Catenibacillus scindens</name>
    <dbReference type="NCBI Taxonomy" id="673271"/>
    <lineage>
        <taxon>Bacteria</taxon>
        <taxon>Bacillati</taxon>
        <taxon>Bacillota</taxon>
        <taxon>Clostridia</taxon>
        <taxon>Lachnospirales</taxon>
        <taxon>Lachnospiraceae</taxon>
        <taxon>Catenibacillus</taxon>
    </lineage>
</organism>
<name>A0A7W8M4X1_9FIRM</name>
<reference evidence="5 6" key="1">
    <citation type="submission" date="2020-08" db="EMBL/GenBank/DDBJ databases">
        <title>Genomic Encyclopedia of Type Strains, Phase IV (KMG-IV): sequencing the most valuable type-strain genomes for metagenomic binning, comparative biology and taxonomic classification.</title>
        <authorList>
            <person name="Goeker M."/>
        </authorList>
    </citation>
    <scope>NUCLEOTIDE SEQUENCE [LARGE SCALE GENOMIC DNA]</scope>
    <source>
        <strain evidence="5 6">DSM 106146</strain>
    </source>
</reference>
<keyword evidence="6" id="KW-1185">Reference proteome</keyword>
<feature type="domain" description="Fe/B12 periplasmic-binding" evidence="4">
    <location>
        <begin position="108"/>
        <end position="377"/>
    </location>
</feature>
<evidence type="ECO:0000313" key="5">
    <source>
        <dbReference type="EMBL" id="MBB5263992.1"/>
    </source>
</evidence>
<dbReference type="PANTHER" id="PTHR30535:SF7">
    <property type="entry name" value="IRON(III) DICITRATE-BINDING PROTEIN"/>
    <property type="match status" value="1"/>
</dbReference>
<evidence type="ECO:0000259" key="4">
    <source>
        <dbReference type="PROSITE" id="PS50983"/>
    </source>
</evidence>
<dbReference type="Pfam" id="PF01497">
    <property type="entry name" value="Peripla_BP_2"/>
    <property type="match status" value="1"/>
</dbReference>
<evidence type="ECO:0000313" key="6">
    <source>
        <dbReference type="Proteomes" id="UP000543642"/>
    </source>
</evidence>
<dbReference type="RefSeq" id="WP_183772305.1">
    <property type="nucleotide sequence ID" value="NZ_JACHFW010000003.1"/>
</dbReference>
<feature type="region of interest" description="Disordered" evidence="2">
    <location>
        <begin position="49"/>
        <end position="86"/>
    </location>
</feature>
<evidence type="ECO:0000256" key="1">
    <source>
        <dbReference type="ARBA" id="ARBA00008814"/>
    </source>
</evidence>
<sequence>MKTKTLTHLALTILLTAGLTVSSAGCGSTAGSNGSGSGDAGRIDAQSVRADNQADSQTSSAGGSGETVQISSETGQNNGLRTEYPLTMTTYGPDGQEYSMVFEKAPEKVVAVYQGCIETLLALGLEDHIVATAGLDNEVPDNLKAAFSSTNYLDEFTPSKETVTMLEPDMIFSWSSYFREDTLGSPDEWIGSGTNVYINTNTAVSSDSLENEFDDILNIGKIFDVQDRAQAIVDEMKNTINTVKEMAEEQSSSPSVLVIENLNGTFTNYGASSIAGDMVTQLGGTLANPDAPTLGEEDIIAADPDVIFVVYMPYAGDDPETVKQEHLDNILADDTFASLSAVQDSRVVPIMLSEIYASATRTQDGIEIIAQGLYPDLSLD</sequence>